<evidence type="ECO:0000256" key="2">
    <source>
        <dbReference type="SAM" id="SignalP"/>
    </source>
</evidence>
<evidence type="ECO:0000313" key="3">
    <source>
        <dbReference type="EMBL" id="CAB4281334.1"/>
    </source>
</evidence>
<evidence type="ECO:0000313" key="4">
    <source>
        <dbReference type="EMBL" id="CAB4311746.1"/>
    </source>
</evidence>
<feature type="chain" id="PRO_5036388649" evidence="2">
    <location>
        <begin position="34"/>
        <end position="60"/>
    </location>
</feature>
<dbReference type="EMBL" id="CAEKDK010000005">
    <property type="protein sequence ID" value="CAB4281334.1"/>
    <property type="molecule type" value="Genomic_DNA"/>
</dbReference>
<keyword evidence="6" id="KW-1185">Reference proteome</keyword>
<dbReference type="EMBL" id="CAEKKB010000005">
    <property type="protein sequence ID" value="CAB4311746.1"/>
    <property type="molecule type" value="Genomic_DNA"/>
</dbReference>
<dbReference type="Proteomes" id="UP000507222">
    <property type="component" value="Unassembled WGS sequence"/>
</dbReference>
<accession>A0A6J5XCT5</accession>
<dbReference type="AlphaFoldDB" id="A0A6J5XCT5"/>
<evidence type="ECO:0000313" key="6">
    <source>
        <dbReference type="Proteomes" id="UP000507245"/>
    </source>
</evidence>
<keyword evidence="2" id="KW-0732">Signal</keyword>
<gene>
    <name evidence="3" type="ORF">CURHAP_LOCUS34376</name>
    <name evidence="4" type="ORF">ORAREDHAP_LOCUS33974</name>
</gene>
<sequence length="60" mass="6796">MRLISSFFIRLLTLLILIVSSFSVMQSPHYVHADPNPRILRRIRRPPPAPISASGPHQHG</sequence>
<organism evidence="4 6">
    <name type="scientific">Prunus armeniaca</name>
    <name type="common">Apricot</name>
    <name type="synonym">Armeniaca vulgaris</name>
    <dbReference type="NCBI Taxonomy" id="36596"/>
    <lineage>
        <taxon>Eukaryota</taxon>
        <taxon>Viridiplantae</taxon>
        <taxon>Streptophyta</taxon>
        <taxon>Embryophyta</taxon>
        <taxon>Tracheophyta</taxon>
        <taxon>Spermatophyta</taxon>
        <taxon>Magnoliopsida</taxon>
        <taxon>eudicotyledons</taxon>
        <taxon>Gunneridae</taxon>
        <taxon>Pentapetalae</taxon>
        <taxon>rosids</taxon>
        <taxon>fabids</taxon>
        <taxon>Rosales</taxon>
        <taxon>Rosaceae</taxon>
        <taxon>Amygdaloideae</taxon>
        <taxon>Amygdaleae</taxon>
        <taxon>Prunus</taxon>
    </lineage>
</organism>
<dbReference type="Proteomes" id="UP000507245">
    <property type="component" value="Unassembled WGS sequence"/>
</dbReference>
<protein>
    <submittedName>
        <fullName evidence="4">Uncharacterized protein</fullName>
    </submittedName>
</protein>
<feature type="signal peptide" evidence="2">
    <location>
        <begin position="1"/>
        <end position="33"/>
    </location>
</feature>
<proteinExistence type="predicted"/>
<evidence type="ECO:0000313" key="5">
    <source>
        <dbReference type="Proteomes" id="UP000507222"/>
    </source>
</evidence>
<reference evidence="4 5" key="2">
    <citation type="submission" date="2020-05" db="EMBL/GenBank/DDBJ databases">
        <authorList>
            <person name="Campoy J."/>
            <person name="Schneeberger K."/>
            <person name="Spophaly S."/>
        </authorList>
    </citation>
    <scope>NUCLEOTIDE SEQUENCE [LARGE SCALE GENOMIC DNA]</scope>
    <source>
        <strain evidence="4">PruArmRojPasFocal</strain>
    </source>
</reference>
<reference evidence="6" key="1">
    <citation type="journal article" date="2020" name="Genome Biol.">
        <title>Gamete binning: chromosome-level and haplotype-resolved genome assembly enabled by high-throughput single-cell sequencing of gamete genomes.</title>
        <authorList>
            <person name="Campoy J.A."/>
            <person name="Sun H."/>
            <person name="Goel M."/>
            <person name="Jiao W.-B."/>
            <person name="Folz-Donahue K."/>
            <person name="Wang N."/>
            <person name="Rubio M."/>
            <person name="Liu C."/>
            <person name="Kukat C."/>
            <person name="Ruiz D."/>
            <person name="Huettel B."/>
            <person name="Schneeberger K."/>
        </authorList>
    </citation>
    <scope>NUCLEOTIDE SEQUENCE [LARGE SCALE GENOMIC DNA]</scope>
    <source>
        <strain evidence="6">cv. Rojo Pasion</strain>
    </source>
</reference>
<evidence type="ECO:0000256" key="1">
    <source>
        <dbReference type="SAM" id="MobiDB-lite"/>
    </source>
</evidence>
<feature type="region of interest" description="Disordered" evidence="1">
    <location>
        <begin position="36"/>
        <end position="60"/>
    </location>
</feature>
<name>A0A6J5XCT5_PRUAR</name>